<evidence type="ECO:0000313" key="12">
    <source>
        <dbReference type="EnsemblMetazoa" id="XP_030832123"/>
    </source>
</evidence>
<feature type="compositionally biased region" description="Basic and acidic residues" evidence="8">
    <location>
        <begin position="3247"/>
        <end position="3258"/>
    </location>
</feature>
<evidence type="ECO:0000256" key="4">
    <source>
        <dbReference type="ARBA" id="ARBA00022989"/>
    </source>
</evidence>
<dbReference type="GeneID" id="100034240"/>
<dbReference type="Gene3D" id="2.60.220.50">
    <property type="match status" value="1"/>
</dbReference>
<dbReference type="InterPro" id="IPR057244">
    <property type="entry name" value="GAIN_B"/>
</dbReference>
<keyword evidence="13" id="KW-1185">Reference proteome</keyword>
<feature type="region of interest" description="Disordered" evidence="8">
    <location>
        <begin position="1657"/>
        <end position="1704"/>
    </location>
</feature>
<keyword evidence="6 9" id="KW-0472">Membrane</keyword>
<dbReference type="SMART" id="SM00303">
    <property type="entry name" value="GPS"/>
    <property type="match status" value="1"/>
</dbReference>
<dbReference type="InterPro" id="IPR013783">
    <property type="entry name" value="Ig-like_fold"/>
</dbReference>
<evidence type="ECO:0000256" key="1">
    <source>
        <dbReference type="ARBA" id="ARBA00004370"/>
    </source>
</evidence>
<name>A0A7M7N8X2_STRPU</name>
<evidence type="ECO:0000256" key="3">
    <source>
        <dbReference type="ARBA" id="ARBA00022737"/>
    </source>
</evidence>
<feature type="chain" id="PRO_5029526895" description="GAIN-B domain-containing protein" evidence="10">
    <location>
        <begin position="21"/>
        <end position="3274"/>
    </location>
</feature>
<dbReference type="InterPro" id="IPR046338">
    <property type="entry name" value="GAIN_dom_sf"/>
</dbReference>
<protein>
    <recommendedName>
        <fullName evidence="11">GAIN-B domain-containing protein</fullName>
    </recommendedName>
</protein>
<evidence type="ECO:0000256" key="2">
    <source>
        <dbReference type="ARBA" id="ARBA00022692"/>
    </source>
</evidence>
<dbReference type="Pfam" id="PF02010">
    <property type="entry name" value="REJ"/>
    <property type="match status" value="1"/>
</dbReference>
<evidence type="ECO:0000313" key="13">
    <source>
        <dbReference type="Proteomes" id="UP000007110"/>
    </source>
</evidence>
<dbReference type="PROSITE" id="PS50221">
    <property type="entry name" value="GAIN_B"/>
    <property type="match status" value="1"/>
</dbReference>
<evidence type="ECO:0000256" key="10">
    <source>
        <dbReference type="SAM" id="SignalP"/>
    </source>
</evidence>
<evidence type="ECO:0000256" key="8">
    <source>
        <dbReference type="SAM" id="MobiDB-lite"/>
    </source>
</evidence>
<sequence>MKALVVVVIFSCLVAGAARAEESTEWQVEWTTEPAYNLSLVEPFTVPGYLLPDLNISDIISTVGMMYQAEDLVHAIGSLCVEIGPKLSWLSDGAMQELCDPVLEALRNGSYAEAYSICQNSWSFLETLIGGEEGGLEGEGEIDHGPIRRKRWGLSVPSIELPPLPSSPIQAVLNITVPFSPLEDLDFNWTNPLFDDTANMVENIGLIPDLNRNWSFPIFDGTGIEVDFPYPEFSDKYGICSSLAGLISYNQPSSPSHGSIFGVVLNVIVAEQVRSIPGKCLSFFDGEEGSGDIDDDPSFKHEPGAMIWAFATLGGFDDIEQICNVSSWALLMRDEGKFELFNELVNQITTSIYSVISSRSRCIEFADSLHANIGLAPGNYSHFTSSEALCDEILDSLYWRGNMSEIDFYNYDSMDEKDAFIYLLSIVEILSHKSDMASLEFLCRMSPYADEMFCTSLAYNDYRDVSREDIIEHCLRYVAFDGFEFDFLALLNAIGAEFEFDFYDFDQTCSHLTDIVFNSVIRQQFTIDNMIQKGMKAIGRVLSPIFCDLHSFRNGSLDSLEAPCGTPGRGCFNWTRPGEDYFFDRLDEGFIVGTIFSYLGGYRDGDHICHQMAFALDDETVLDMVAGKLRDSVYRLFDDVPFCSDTIGLIEKLIGVDEHAAQMIGFNSTDAFCGEISKIYHQGGNYNFSFVPLLDLFTNHSHGLEHFVTSESIMHVTTEMMKFAAMIMHSDNIGDAISKSCYMWQDSGPGITMPLFEVDDLCQVVLALNPAELQDVCIHDIIPWIEDLFDHHHDDEERGEENEIDFDFTGILETVGEEFGFDFHDSHQSCSHLTGILFDDTVSQNFPIDSVVVRGIRAVGKIVSPIFCDFESFYDLPASHLEAPCATPGQNCFDWSSRGEDFFYEREDIGFVIGTIFSYIGGYRDGDHLCHQMAFALEDDAQLDMVANKMKDSIFRFFNDPSFCPVTMDLINRLIGFDEDAASLLGFENADAFCGKVNQIYNEDGDYNVSLEPLYVLFANVEEEGEFDPAAIINATTEMIKFAAMIMRSDHIGDAISKTCYVWQESAAMLNISEVDDLCKTVLAFNSAELQDVCIHELFPWIEDVFDHHEDDEMREEENEIDFDFTGILETVGEEFGFDFHDSHQSCSHLTGILFDDTVSQNFPIDSVVVRGIRAVGKIVSPIFCDFESFHDHPDTVLEAPCATPGQNCFDWSSRGEDFFYEREDIGFVIGTIFSYIGGYRDGDHLCHQMAFALDDDEQLDMVANKMKDSIFRFFNDPSFCPATMDIINKLIGFDEDAASLLGFENADAFCGKVNQIYNEDGDYNVSLEPLYVLFADVEEEGNFDPAAIMNATTEMIKFAAMIMRSDHIGDAISKTCYVWQESAAMLNISEIDDLCQLVLEDNSDAVYQVCMGELFPLIESILEDEMYDFNDNHTNTVVDLSNIEICLDNGEVTFEALENLDILAYLLQTTHKLYNLTVFDESNICRAVTSVVESRNDIPTLISEFAVEMMSLFMPLGAEICSCWDQVFDDLFSDSDDSEFGVNQFNEIVRIAVNSIGLDSRHELCDHLIHLKPDNMSDYAQTVIEEILGFTADPEKCACTANRVIDFILPLVNVSMEEINNYLYQYLGYHSVDHVCSFVAQSFSGVIVDPSSINCNSQQEPTTKATTTTQSSLDNNGNSTQSSIDNTGNSTQSPIDNTGDSNETSTDDETCLFITDCAGVCNGNASLDCARECGGSAALDCAFKCGGSATTNECGWCVGGATERPSTLGFDQCGSCIGEGTAVIDCNGDCDGTAYRDACQVCVGGNTSVAEDVSDRFLDCLGICNGSFVTNDCDECVLPFSDGTIFSTADCNGDCNGFADINECSYCVGGNTGNSVDTGLSACGVCNTTIEPDFCLGCDGVADSGLVTDACDVCDGDGSTCFTVDNIAPSIIPANTDYQVKLRGAGFQDATTKQCKFLDSSGEQVSVVDISDEVDDEFNCTANLPQGTYSVYLSTESTELSEAFVTLYVYSEVIINSLSQSEFDIDDSVISISVNMVSTSGAFTAYKDLTTPKAIVFTETERLYYEGTFGGDNDELLEFTGPMLTTSAQVVVYPSFNGIDYLVTPDDAGFTITYYAPAPVAQSLKFSPTGHLLELEFDVAINEDSVTSCDAVFMNITSLGGAAAQCFAFPYLKTIYILPFSSASVNLIGPDDELVLRADVLKKRDEEYARYASGTLTASSPDEAVTVYAALTGTEAISSCGNVRLSALQSFGNAGRFFTYQWSVTSGGSIPSGLTDDLTAAAESAYVTLDGSYLDADVPYTFSMTAENFLGGSDTKTLEVTRSALNKPDVVIYPERVDPNSALISQAFYLRAAVRFYEACGGAEQMEYAWSVDDDSIALNLQTINKPLLYVAAGSLPGDSQVTFTLEVNRESDPSTVTTQTVTITTVYTDLDALIDGGSERTIGVDSESFTLDGSSSFDPDSENEEMTYLWTCQKSNTETGSYEPCVSSETREVFPAEADSKTSTLTLASNNLYSDSTYLFTLEINKLSRTASTSVTILSKSGNPPTISLDESLPEKIKSSSSHTLRVLISHTSDITIDWATVDIDLGYGYVDFSQLNSQSFLIQGDTSPFITYAFVTIPTGTLEEDVAYSFSVTVTDTEGQVSASKLTTNTYGGVSSCTFSLGDGSTSYQELDEITLLTQNCVTDEEAYPLSYQVFREKVESSVTRYNAMTGALAEASSTILGLPSFSDNQNTFVVKVCNDFGSCSSYSLTLDVTPIASFSQEQFDESITNLVEPQKLSGNFLDALVNFNTITSVGVDSTSRKRRAVSETSSTATEQLDLLQNAISSTVLDTATAQTLLDQSDGVVIADLTLSDMDIYLDILIELVAVFSDEGLPESSAEIVLTKTSEIAAELDPQYNSDMLAKITTLRNTLIQGQLSQIPLGGDPTETRSGSVTTRAFYAIPSDTLSTASSNTSFNVKFGSEIESLYGASWSCASGSTCSGVQIMFTQYDDEVDYYSTTDEDKANRASSILEIDLLDPSDNSELSITGLSSPISINMTASRLQSDKVYDCYWWDTSSSSWSQDGLTTVYHSSVLSECQTTHLSAFTLIAVDSPTTIMMATTIVDDASTSTDAVASTATTEISESGSSGLSSTVIIVIAVVISVVLILIIIIAIVVVMSKKSSKVGNADIENSNGNGARNGTSTADGLAPVESANQAFNAPPTAPAHPTHTVQVVAAPASAPASQEPIMDVADLPGSPSPPPDGPHIDTIIKDVQNDSRAQTPMDRAMTPVE</sequence>
<feature type="compositionally biased region" description="Polar residues" evidence="8">
    <location>
        <begin position="1671"/>
        <end position="1704"/>
    </location>
</feature>
<dbReference type="CTD" id="100034240"/>
<evidence type="ECO:0000259" key="11">
    <source>
        <dbReference type="PROSITE" id="PS50221"/>
    </source>
</evidence>
<feature type="region of interest" description="Disordered" evidence="8">
    <location>
        <begin position="3231"/>
        <end position="3274"/>
    </location>
</feature>
<dbReference type="InterPro" id="IPR002859">
    <property type="entry name" value="PKD/REJ-like"/>
</dbReference>
<feature type="domain" description="GAIN-B" evidence="11">
    <location>
        <begin position="2947"/>
        <end position="3099"/>
    </location>
</feature>
<dbReference type="PANTHER" id="PTHR24186:SF38">
    <property type="entry name" value="ANKYRIN REPEAT FAMILY PROTEIN"/>
    <property type="match status" value="1"/>
</dbReference>
<evidence type="ECO:0000256" key="5">
    <source>
        <dbReference type="ARBA" id="ARBA00023043"/>
    </source>
</evidence>
<feature type="signal peptide" evidence="10">
    <location>
        <begin position="1"/>
        <end position="20"/>
    </location>
</feature>
<comment type="subcellular location">
    <subcellularLocation>
        <location evidence="1">Membrane</location>
    </subcellularLocation>
</comment>
<evidence type="ECO:0000256" key="7">
    <source>
        <dbReference type="ARBA" id="ARBA00023157"/>
    </source>
</evidence>
<keyword evidence="10" id="KW-0732">Signal</keyword>
<accession>A0A7M7N8X2</accession>
<dbReference type="RefSeq" id="XP_030832123.1">
    <property type="nucleotide sequence ID" value="XM_030976263.1"/>
</dbReference>
<dbReference type="PANTHER" id="PTHR24186">
    <property type="entry name" value="PROTEIN PHOSPHATASE 1 REGULATORY SUBUNIT"/>
    <property type="match status" value="1"/>
</dbReference>
<dbReference type="GO" id="GO:0016020">
    <property type="term" value="C:membrane"/>
    <property type="evidence" value="ECO:0007669"/>
    <property type="project" value="UniProtKB-SubCell"/>
</dbReference>
<evidence type="ECO:0000256" key="9">
    <source>
        <dbReference type="SAM" id="Phobius"/>
    </source>
</evidence>
<dbReference type="InterPro" id="IPR000203">
    <property type="entry name" value="GPS"/>
</dbReference>
<keyword evidence="7" id="KW-1015">Disulfide bond</keyword>
<keyword evidence="2 9" id="KW-0812">Transmembrane</keyword>
<keyword evidence="3" id="KW-0677">Repeat</keyword>
<keyword evidence="5" id="KW-0040">ANK repeat</keyword>
<reference evidence="13" key="1">
    <citation type="submission" date="2015-02" db="EMBL/GenBank/DDBJ databases">
        <title>Genome sequencing for Strongylocentrotus purpuratus.</title>
        <authorList>
            <person name="Murali S."/>
            <person name="Liu Y."/>
            <person name="Vee V."/>
            <person name="English A."/>
            <person name="Wang M."/>
            <person name="Skinner E."/>
            <person name="Han Y."/>
            <person name="Muzny D.M."/>
            <person name="Worley K.C."/>
            <person name="Gibbs R.A."/>
        </authorList>
    </citation>
    <scope>NUCLEOTIDE SEQUENCE</scope>
</reference>
<dbReference type="Proteomes" id="UP000007110">
    <property type="component" value="Unassembled WGS sequence"/>
</dbReference>
<evidence type="ECO:0000256" key="6">
    <source>
        <dbReference type="ARBA" id="ARBA00023136"/>
    </source>
</evidence>
<proteinExistence type="predicted"/>
<dbReference type="Gene3D" id="2.60.40.10">
    <property type="entry name" value="Immunoglobulins"/>
    <property type="match status" value="1"/>
</dbReference>
<keyword evidence="4 9" id="KW-1133">Transmembrane helix</keyword>
<dbReference type="EnsemblMetazoa" id="XM_030976263">
    <property type="protein sequence ID" value="XP_030832123"/>
    <property type="gene ID" value="GeneID_100034240"/>
</dbReference>
<organism evidence="12 13">
    <name type="scientific">Strongylocentrotus purpuratus</name>
    <name type="common">Purple sea urchin</name>
    <dbReference type="NCBI Taxonomy" id="7668"/>
    <lineage>
        <taxon>Eukaryota</taxon>
        <taxon>Metazoa</taxon>
        <taxon>Echinodermata</taxon>
        <taxon>Eleutherozoa</taxon>
        <taxon>Echinozoa</taxon>
        <taxon>Echinoidea</taxon>
        <taxon>Euechinoidea</taxon>
        <taxon>Echinacea</taxon>
        <taxon>Camarodonta</taxon>
        <taxon>Echinidea</taxon>
        <taxon>Strongylocentrotidae</taxon>
        <taxon>Strongylocentrotus</taxon>
    </lineage>
</organism>
<reference evidence="12" key="2">
    <citation type="submission" date="2021-01" db="UniProtKB">
        <authorList>
            <consortium name="EnsemblMetazoa"/>
        </authorList>
    </citation>
    <scope>IDENTIFICATION</scope>
</reference>
<feature type="transmembrane region" description="Helical" evidence="9">
    <location>
        <begin position="3136"/>
        <end position="3159"/>
    </location>
</feature>